<feature type="repeat" description="Solcar" evidence="10">
    <location>
        <begin position="4"/>
        <end position="83"/>
    </location>
</feature>
<keyword evidence="3 11" id="KW-0813">Transport</keyword>
<dbReference type="InterPro" id="IPR050567">
    <property type="entry name" value="Mitochondrial_Carrier"/>
</dbReference>
<dbReference type="GO" id="GO:0022857">
    <property type="term" value="F:transmembrane transporter activity"/>
    <property type="evidence" value="ECO:0007669"/>
    <property type="project" value="TreeGrafter"/>
</dbReference>
<dbReference type="SUPFAM" id="SSF103506">
    <property type="entry name" value="Mitochondrial carrier"/>
    <property type="match status" value="1"/>
</dbReference>
<keyword evidence="4 10" id="KW-0812">Transmembrane</keyword>
<evidence type="ECO:0000256" key="11">
    <source>
        <dbReference type="RuleBase" id="RU000488"/>
    </source>
</evidence>
<reference evidence="13 14" key="1">
    <citation type="journal article" date="2020" name="G3 (Bethesda)">
        <title>Draft Genome of the Common Snapping Turtle, Chelydra serpentina, a Model for Phenotypic Plasticity in Reptiles.</title>
        <authorList>
            <person name="Das D."/>
            <person name="Singh S.K."/>
            <person name="Bierstedt J."/>
            <person name="Erickson A."/>
            <person name="Galli G.L.J."/>
            <person name="Crossley D.A. 2nd"/>
            <person name="Rhen T."/>
        </authorList>
    </citation>
    <scope>NUCLEOTIDE SEQUENCE [LARGE SCALE GENOMIC DNA]</scope>
    <source>
        <strain evidence="13">KW</strain>
    </source>
</reference>
<gene>
    <name evidence="13" type="primary">SLC25A45</name>
    <name evidence="13" type="ORF">G0U57_009528</name>
</gene>
<keyword evidence="7 12" id="KW-1133">Transmembrane helix</keyword>
<evidence type="ECO:0000256" key="2">
    <source>
        <dbReference type="ARBA" id="ARBA00006375"/>
    </source>
</evidence>
<dbReference type="PANTHER" id="PTHR45624">
    <property type="entry name" value="MITOCHONDRIAL BASIC AMINO ACIDS TRANSPORTER-RELATED"/>
    <property type="match status" value="1"/>
</dbReference>
<evidence type="ECO:0000256" key="9">
    <source>
        <dbReference type="ARBA" id="ARBA00023136"/>
    </source>
</evidence>
<evidence type="ECO:0000313" key="14">
    <source>
        <dbReference type="Proteomes" id="UP000765507"/>
    </source>
</evidence>
<evidence type="ECO:0000256" key="5">
    <source>
        <dbReference type="ARBA" id="ARBA00022737"/>
    </source>
</evidence>
<feature type="transmembrane region" description="Helical" evidence="12">
    <location>
        <begin position="63"/>
        <end position="86"/>
    </location>
</feature>
<evidence type="ECO:0000256" key="8">
    <source>
        <dbReference type="ARBA" id="ARBA00023128"/>
    </source>
</evidence>
<evidence type="ECO:0000256" key="7">
    <source>
        <dbReference type="ARBA" id="ARBA00022989"/>
    </source>
</evidence>
<dbReference type="GO" id="GO:0005743">
    <property type="term" value="C:mitochondrial inner membrane"/>
    <property type="evidence" value="ECO:0007669"/>
    <property type="project" value="UniProtKB-SubCell"/>
</dbReference>
<feature type="transmembrane region" description="Helical" evidence="12">
    <location>
        <begin position="98"/>
        <end position="120"/>
    </location>
</feature>
<feature type="repeat" description="Solcar" evidence="10">
    <location>
        <begin position="202"/>
        <end position="289"/>
    </location>
</feature>
<evidence type="ECO:0000256" key="10">
    <source>
        <dbReference type="PROSITE-ProRule" id="PRU00282"/>
    </source>
</evidence>
<feature type="repeat" description="Solcar" evidence="10">
    <location>
        <begin position="97"/>
        <end position="194"/>
    </location>
</feature>
<evidence type="ECO:0000256" key="12">
    <source>
        <dbReference type="SAM" id="Phobius"/>
    </source>
</evidence>
<proteinExistence type="inferred from homology"/>
<dbReference type="AlphaFoldDB" id="A0A8T1SG27"/>
<accession>A0A8T1SG27</accession>
<dbReference type="PROSITE" id="PS50920">
    <property type="entry name" value="SOLCAR"/>
    <property type="match status" value="3"/>
</dbReference>
<dbReference type="OrthoDB" id="193856at2759"/>
<keyword evidence="9 10" id="KW-0472">Membrane</keyword>
<dbReference type="EMBL" id="JAHGAV010000247">
    <property type="protein sequence ID" value="KAG6927583.1"/>
    <property type="molecule type" value="Genomic_DNA"/>
</dbReference>
<evidence type="ECO:0000256" key="6">
    <source>
        <dbReference type="ARBA" id="ARBA00022792"/>
    </source>
</evidence>
<dbReference type="Gene3D" id="1.50.40.10">
    <property type="entry name" value="Mitochondrial carrier domain"/>
    <property type="match status" value="1"/>
</dbReference>
<evidence type="ECO:0000256" key="4">
    <source>
        <dbReference type="ARBA" id="ARBA00022692"/>
    </source>
</evidence>
<protein>
    <submittedName>
        <fullName evidence="13">Solute carrier family 25 member 45</fullName>
    </submittedName>
</protein>
<evidence type="ECO:0000313" key="13">
    <source>
        <dbReference type="EMBL" id="KAG6927583.1"/>
    </source>
</evidence>
<dbReference type="PRINTS" id="PR00926">
    <property type="entry name" value="MITOCARRIER"/>
</dbReference>
<keyword evidence="6" id="KW-0999">Mitochondrion inner membrane</keyword>
<evidence type="ECO:0000256" key="1">
    <source>
        <dbReference type="ARBA" id="ARBA00004448"/>
    </source>
</evidence>
<keyword evidence="8" id="KW-0496">Mitochondrion</keyword>
<keyword evidence="5" id="KW-0677">Repeat</keyword>
<dbReference type="Pfam" id="PF00153">
    <property type="entry name" value="Mito_carr"/>
    <property type="match status" value="3"/>
</dbReference>
<dbReference type="FunFam" id="1.50.40.10:FF:000049">
    <property type="entry name" value="Solute carrier family 25 member 45"/>
    <property type="match status" value="1"/>
</dbReference>
<comment type="subcellular location">
    <subcellularLocation>
        <location evidence="1">Mitochondrion inner membrane</location>
        <topology evidence="1">Multi-pass membrane protein</topology>
    </subcellularLocation>
</comment>
<keyword evidence="14" id="KW-1185">Reference proteome</keyword>
<dbReference type="PANTHER" id="PTHR45624:SF6">
    <property type="entry name" value="SOLUTE CARRIER FAMILY 25 MEMBER 45"/>
    <property type="match status" value="1"/>
</dbReference>
<organism evidence="13 14">
    <name type="scientific">Chelydra serpentina</name>
    <name type="common">Snapping turtle</name>
    <name type="synonym">Testudo serpentina</name>
    <dbReference type="NCBI Taxonomy" id="8475"/>
    <lineage>
        <taxon>Eukaryota</taxon>
        <taxon>Metazoa</taxon>
        <taxon>Chordata</taxon>
        <taxon>Craniata</taxon>
        <taxon>Vertebrata</taxon>
        <taxon>Euteleostomi</taxon>
        <taxon>Archelosauria</taxon>
        <taxon>Testudinata</taxon>
        <taxon>Testudines</taxon>
        <taxon>Cryptodira</taxon>
        <taxon>Durocryptodira</taxon>
        <taxon>Americhelydia</taxon>
        <taxon>Chelydroidea</taxon>
        <taxon>Chelydridae</taxon>
        <taxon>Chelydra</taxon>
    </lineage>
</organism>
<dbReference type="InterPro" id="IPR002067">
    <property type="entry name" value="MCP"/>
</dbReference>
<dbReference type="Proteomes" id="UP000765507">
    <property type="component" value="Unassembled WGS sequence"/>
</dbReference>
<comment type="caution">
    <text evidence="13">The sequence shown here is derived from an EMBL/GenBank/DDBJ whole genome shotgun (WGS) entry which is preliminary data.</text>
</comment>
<dbReference type="InterPro" id="IPR023395">
    <property type="entry name" value="MCP_dom_sf"/>
</dbReference>
<sequence length="291" mass="31208">MPVEEFVAGWISGAVGLALGHPVDTVKVRLQTQSGYRGILDCVIKTYRDETVLGFFKGMSFPLLSVAVVNSVMFGAYSNALLYLSATHHHDRRANPPSYAHVLTAGSFSGLMQAMVLAPVDLIKVRLQNQTHPYGLRSPAGGSGAQYRGPVHCGASIFREEGVLGLFRGTGALVLRDTPTMAVYFLTYVSLCRAVTAQGREPGPLTILVAGGCAGTASWALATPMDVIKARLQMDGVKGVSYHGVLDCIRISVRHEGPQVFLKGLALNSIRAFPVNAVTFLSYENILKLIC</sequence>
<name>A0A8T1SG27_CHESE</name>
<dbReference type="InterPro" id="IPR018108">
    <property type="entry name" value="MCP_transmembrane"/>
</dbReference>
<evidence type="ECO:0000256" key="3">
    <source>
        <dbReference type="ARBA" id="ARBA00022448"/>
    </source>
</evidence>
<comment type="similarity">
    <text evidence="2 11">Belongs to the mitochondrial carrier (TC 2.A.29) family.</text>
</comment>